<dbReference type="CDD" id="cd00093">
    <property type="entry name" value="HTH_XRE"/>
    <property type="match status" value="1"/>
</dbReference>
<evidence type="ECO:0000313" key="3">
    <source>
        <dbReference type="Proteomes" id="UP000285625"/>
    </source>
</evidence>
<dbReference type="Proteomes" id="UP000285625">
    <property type="component" value="Unassembled WGS sequence"/>
</dbReference>
<evidence type="ECO:0000313" key="2">
    <source>
        <dbReference type="EMBL" id="RIO47799.1"/>
    </source>
</evidence>
<dbReference type="GO" id="GO:0003677">
    <property type="term" value="F:DNA binding"/>
    <property type="evidence" value="ECO:0007669"/>
    <property type="project" value="UniProtKB-KW"/>
</dbReference>
<proteinExistence type="predicted"/>
<accession>A0A0A8HR22</accession>
<organism evidence="2 3">
    <name type="scientific">Staphylococcus hyicus</name>
    <dbReference type="NCBI Taxonomy" id="1284"/>
    <lineage>
        <taxon>Bacteria</taxon>
        <taxon>Bacillati</taxon>
        <taxon>Bacillota</taxon>
        <taxon>Bacilli</taxon>
        <taxon>Bacillales</taxon>
        <taxon>Staphylococcaceae</taxon>
        <taxon>Staphylococcus</taxon>
    </lineage>
</organism>
<dbReference type="InterPro" id="IPR010982">
    <property type="entry name" value="Lambda_DNA-bd_dom_sf"/>
</dbReference>
<dbReference type="STRING" id="1284.SHYC_02750"/>
<name>A0A0A8HR22_STAHY</name>
<dbReference type="Pfam" id="PF01381">
    <property type="entry name" value="HTH_3"/>
    <property type="match status" value="1"/>
</dbReference>
<dbReference type="RefSeq" id="WP_039644304.1">
    <property type="nucleotide sequence ID" value="NZ_CP008747.1"/>
</dbReference>
<dbReference type="KEGG" id="shu:SHYC_02750"/>
<dbReference type="SUPFAM" id="SSF47413">
    <property type="entry name" value="lambda repressor-like DNA-binding domains"/>
    <property type="match status" value="1"/>
</dbReference>
<dbReference type="PANTHER" id="PTHR46558:SF12">
    <property type="entry name" value="DNA-BINDING PROTEIN"/>
    <property type="match status" value="1"/>
</dbReference>
<dbReference type="EMBL" id="QXVO01000001">
    <property type="protein sequence ID" value="RIO47799.1"/>
    <property type="molecule type" value="Genomic_DNA"/>
</dbReference>
<dbReference type="PROSITE" id="PS50943">
    <property type="entry name" value="HTH_CROC1"/>
    <property type="match status" value="1"/>
</dbReference>
<protein>
    <submittedName>
        <fullName evidence="2">Transcriptional regulator</fullName>
    </submittedName>
</protein>
<dbReference type="AlphaFoldDB" id="A0A0A8HR22"/>
<gene>
    <name evidence="2" type="ORF">BUZ57_00570</name>
</gene>
<evidence type="ECO:0000256" key="1">
    <source>
        <dbReference type="ARBA" id="ARBA00023125"/>
    </source>
</evidence>
<sequence>MRTRLKELRAREGYNQTELAKKARISRQTVSLIERNEFMPSIITAFKIARIFGEKVEDVFIFDKEL</sequence>
<comment type="caution">
    <text evidence="2">The sequence shown here is derived from an EMBL/GenBank/DDBJ whole genome shotgun (WGS) entry which is preliminary data.</text>
</comment>
<reference evidence="2 3" key="1">
    <citation type="journal article" date="2016" name="Front. Microbiol.">
        <title>Comprehensive Phylogenetic Analysis of Bovine Non-aureus Staphylococci Species Based on Whole-Genome Sequencing.</title>
        <authorList>
            <person name="Naushad S."/>
            <person name="Barkema H.W."/>
            <person name="Luby C."/>
            <person name="Condas L.A."/>
            <person name="Nobrega D.B."/>
            <person name="Carson D.A."/>
            <person name="De Buck J."/>
        </authorList>
    </citation>
    <scope>NUCLEOTIDE SEQUENCE [LARGE SCALE GENOMIC DNA]</scope>
    <source>
        <strain evidence="2 3">SNUC 5959</strain>
    </source>
</reference>
<dbReference type="SMART" id="SM00530">
    <property type="entry name" value="HTH_XRE"/>
    <property type="match status" value="1"/>
</dbReference>
<dbReference type="GeneID" id="41072386"/>
<keyword evidence="1" id="KW-0238">DNA-binding</keyword>
<dbReference type="HOGENOM" id="CLU_066192_44_1_9"/>
<dbReference type="PANTHER" id="PTHR46558">
    <property type="entry name" value="TRACRIPTIONAL REGULATORY PROTEIN-RELATED-RELATED"/>
    <property type="match status" value="1"/>
</dbReference>
<dbReference type="InterPro" id="IPR001387">
    <property type="entry name" value="Cro/C1-type_HTH"/>
</dbReference>
<dbReference type="Gene3D" id="1.10.260.40">
    <property type="entry name" value="lambda repressor-like DNA-binding domains"/>
    <property type="match status" value="1"/>
</dbReference>